<reference evidence="5 6" key="1">
    <citation type="submission" date="2023-02" db="EMBL/GenBank/DDBJ databases">
        <title>Defining the Infant Male Urobiome and Moving Towards Mechanisms in Urobiome Research.</title>
        <authorList>
            <person name="Reasoner S."/>
            <person name="Flores V."/>
            <person name="Van Horn G."/>
            <person name="Morales G."/>
            <person name="Peard L."/>
            <person name="Abelson B."/>
            <person name="Manuel C."/>
            <person name="Lee J."/>
            <person name="Baker B."/>
            <person name="Williams T."/>
            <person name="Schmitz J."/>
            <person name="Clayton D."/>
            <person name="Hadjifrangiskou M."/>
        </authorList>
    </citation>
    <scope>NUCLEOTIDE SEQUENCE [LARGE SCALE GENOMIC DNA]</scope>
    <source>
        <strain evidence="5 6">AS1053</strain>
    </source>
</reference>
<dbReference type="SUPFAM" id="SSF64288">
    <property type="entry name" value="Chorismate lyase-like"/>
    <property type="match status" value="1"/>
</dbReference>
<dbReference type="PANTHER" id="PTHR44846:SF1">
    <property type="entry name" value="MANNOSYL-D-GLYCERATE TRANSPORT_METABOLISM SYSTEM REPRESSOR MNGR-RELATED"/>
    <property type="match status" value="1"/>
</dbReference>
<dbReference type="Gene3D" id="1.10.10.10">
    <property type="entry name" value="Winged helix-like DNA-binding domain superfamily/Winged helix DNA-binding domain"/>
    <property type="match status" value="1"/>
</dbReference>
<protein>
    <submittedName>
        <fullName evidence="5">GntR family transcriptional regulator</fullName>
    </submittedName>
</protein>
<dbReference type="SUPFAM" id="SSF46785">
    <property type="entry name" value="Winged helix' DNA-binding domain"/>
    <property type="match status" value="1"/>
</dbReference>
<evidence type="ECO:0000313" key="5">
    <source>
        <dbReference type="EMBL" id="MDE1656464.1"/>
    </source>
</evidence>
<keyword evidence="1" id="KW-0805">Transcription regulation</keyword>
<evidence type="ECO:0000256" key="2">
    <source>
        <dbReference type="ARBA" id="ARBA00023125"/>
    </source>
</evidence>
<dbReference type="InterPro" id="IPR050679">
    <property type="entry name" value="Bact_HTH_transcr_reg"/>
</dbReference>
<dbReference type="PANTHER" id="PTHR44846">
    <property type="entry name" value="MANNOSYL-D-GLYCERATE TRANSPORT/METABOLISM SYSTEM REPRESSOR MNGR-RELATED"/>
    <property type="match status" value="1"/>
</dbReference>
<dbReference type="InterPro" id="IPR028978">
    <property type="entry name" value="Chorismate_lyase_/UTRA_dom_sf"/>
</dbReference>
<accession>A0ABT5V6Q1</accession>
<dbReference type="InterPro" id="IPR011663">
    <property type="entry name" value="UTRA"/>
</dbReference>
<dbReference type="PRINTS" id="PR00035">
    <property type="entry name" value="HTHGNTR"/>
</dbReference>
<dbReference type="Gene3D" id="3.40.1410.10">
    <property type="entry name" value="Chorismate lyase-like"/>
    <property type="match status" value="1"/>
</dbReference>
<evidence type="ECO:0000313" key="6">
    <source>
        <dbReference type="Proteomes" id="UP001219297"/>
    </source>
</evidence>
<dbReference type="InterPro" id="IPR000524">
    <property type="entry name" value="Tscrpt_reg_HTH_GntR"/>
</dbReference>
<proteinExistence type="predicted"/>
<name>A0ABT5V6Q1_9ACTO</name>
<dbReference type="SMART" id="SM00866">
    <property type="entry name" value="UTRA"/>
    <property type="match status" value="1"/>
</dbReference>
<dbReference type="RefSeq" id="WP_274732615.1">
    <property type="nucleotide sequence ID" value="NZ_CAMXYX010000017.1"/>
</dbReference>
<keyword evidence="3" id="KW-0804">Transcription</keyword>
<dbReference type="InterPro" id="IPR036390">
    <property type="entry name" value="WH_DNA-bd_sf"/>
</dbReference>
<dbReference type="CDD" id="cd07377">
    <property type="entry name" value="WHTH_GntR"/>
    <property type="match status" value="1"/>
</dbReference>
<sequence>MNTLDVIASQPLNTESEHPLYRQLQERIVQLIATGFLSEGTALPTEQSLCESFGLSRATVRKCFEGLVKSGRVIRKRGKGTFVSKGNDRPGLDTALNFSAEMAGFGKTPSSHVVSFQQVEAPNWVSELLELQESNAVWQIERVRLADETPLLLTTAYIPVELCPELSEEELEDSLYSAIARHSGTLPERADEVYEATTLNAVQAKQLRVPAGSPALRILRHSIDSQGRIFELSVIIARADRYKLAVTTTSRGARLRKNIT</sequence>
<gene>
    <name evidence="5" type="ORF">PWJ81_05195</name>
</gene>
<organism evidence="5 6">
    <name type="scientific">Actinotignum sanguinis</name>
    <dbReference type="NCBI Taxonomy" id="1445614"/>
    <lineage>
        <taxon>Bacteria</taxon>
        <taxon>Bacillati</taxon>
        <taxon>Actinomycetota</taxon>
        <taxon>Actinomycetes</taxon>
        <taxon>Actinomycetales</taxon>
        <taxon>Actinomycetaceae</taxon>
        <taxon>Actinotignum</taxon>
    </lineage>
</organism>
<dbReference type="PROSITE" id="PS50949">
    <property type="entry name" value="HTH_GNTR"/>
    <property type="match status" value="1"/>
</dbReference>
<keyword evidence="6" id="KW-1185">Reference proteome</keyword>
<dbReference type="Pfam" id="PF07702">
    <property type="entry name" value="UTRA"/>
    <property type="match status" value="1"/>
</dbReference>
<evidence type="ECO:0000256" key="3">
    <source>
        <dbReference type="ARBA" id="ARBA00023163"/>
    </source>
</evidence>
<feature type="domain" description="HTH gntR-type" evidence="4">
    <location>
        <begin position="18"/>
        <end position="86"/>
    </location>
</feature>
<comment type="caution">
    <text evidence="5">The sequence shown here is derived from an EMBL/GenBank/DDBJ whole genome shotgun (WGS) entry which is preliminary data.</text>
</comment>
<dbReference type="GeneID" id="83608461"/>
<evidence type="ECO:0000259" key="4">
    <source>
        <dbReference type="PROSITE" id="PS50949"/>
    </source>
</evidence>
<dbReference type="Pfam" id="PF00392">
    <property type="entry name" value="GntR"/>
    <property type="match status" value="1"/>
</dbReference>
<dbReference type="EMBL" id="JARBHI010000010">
    <property type="protein sequence ID" value="MDE1656464.1"/>
    <property type="molecule type" value="Genomic_DNA"/>
</dbReference>
<dbReference type="Proteomes" id="UP001219297">
    <property type="component" value="Unassembled WGS sequence"/>
</dbReference>
<evidence type="ECO:0000256" key="1">
    <source>
        <dbReference type="ARBA" id="ARBA00023015"/>
    </source>
</evidence>
<dbReference type="SMART" id="SM00345">
    <property type="entry name" value="HTH_GNTR"/>
    <property type="match status" value="1"/>
</dbReference>
<keyword evidence="2" id="KW-0238">DNA-binding</keyword>
<dbReference type="InterPro" id="IPR036388">
    <property type="entry name" value="WH-like_DNA-bd_sf"/>
</dbReference>